<dbReference type="SUPFAM" id="SSF52540">
    <property type="entry name" value="P-loop containing nucleoside triphosphate hydrolases"/>
    <property type="match status" value="1"/>
</dbReference>
<keyword evidence="3" id="KW-1185">Reference proteome</keyword>
<dbReference type="SUPFAM" id="SSF55154">
    <property type="entry name" value="CYTH-like phosphatases"/>
    <property type="match status" value="1"/>
</dbReference>
<dbReference type="Pfam" id="PF13521">
    <property type="entry name" value="AAA_28"/>
    <property type="match status" value="1"/>
</dbReference>
<dbReference type="InterPro" id="IPR053227">
    <property type="entry name" value="TRPL-trafficking_regulator"/>
</dbReference>
<reference evidence="2" key="1">
    <citation type="submission" date="2022-01" db="EMBL/GenBank/DDBJ databases">
        <title>Genome Sequence Resource for Two Populations of Ditylenchus destructor, the Migratory Endoparasitic Phytonematode.</title>
        <authorList>
            <person name="Zhang H."/>
            <person name="Lin R."/>
            <person name="Xie B."/>
        </authorList>
    </citation>
    <scope>NUCLEOTIDE SEQUENCE</scope>
    <source>
        <strain evidence="2">BazhouSP</strain>
    </source>
</reference>
<dbReference type="PANTHER" id="PTHR34932">
    <property type="entry name" value="TRPL TRANSLOCATION DEFECT PROTEIN 14"/>
    <property type="match status" value="1"/>
</dbReference>
<organism evidence="2 3">
    <name type="scientific">Ditylenchus destructor</name>
    <dbReference type="NCBI Taxonomy" id="166010"/>
    <lineage>
        <taxon>Eukaryota</taxon>
        <taxon>Metazoa</taxon>
        <taxon>Ecdysozoa</taxon>
        <taxon>Nematoda</taxon>
        <taxon>Chromadorea</taxon>
        <taxon>Rhabditida</taxon>
        <taxon>Tylenchina</taxon>
        <taxon>Tylenchomorpha</taxon>
        <taxon>Sphaerularioidea</taxon>
        <taxon>Anguinidae</taxon>
        <taxon>Anguininae</taxon>
        <taxon>Ditylenchus</taxon>
    </lineage>
</organism>
<evidence type="ECO:0000313" key="2">
    <source>
        <dbReference type="EMBL" id="KAI1691291.1"/>
    </source>
</evidence>
<dbReference type="AlphaFoldDB" id="A0AAD4MI77"/>
<dbReference type="GO" id="GO:0045494">
    <property type="term" value="P:photoreceptor cell maintenance"/>
    <property type="evidence" value="ECO:0007669"/>
    <property type="project" value="TreeGrafter"/>
</dbReference>
<accession>A0AAD4MI77</accession>
<dbReference type="InterPro" id="IPR033469">
    <property type="entry name" value="CYTH-like_dom_sf"/>
</dbReference>
<dbReference type="InterPro" id="IPR027417">
    <property type="entry name" value="P-loop_NTPase"/>
</dbReference>
<dbReference type="Gene3D" id="2.40.320.10">
    <property type="entry name" value="Hypothetical Protein Pfu-838710-001"/>
    <property type="match status" value="1"/>
</dbReference>
<dbReference type="PANTHER" id="PTHR34932:SF1">
    <property type="entry name" value="TRPL TRANSLOCATION DEFECT PROTEIN 14"/>
    <property type="match status" value="1"/>
</dbReference>
<dbReference type="GO" id="GO:0005525">
    <property type="term" value="F:GTP binding"/>
    <property type="evidence" value="ECO:0007669"/>
    <property type="project" value="TreeGrafter"/>
</dbReference>
<dbReference type="GO" id="GO:0070300">
    <property type="term" value="F:phosphatidic acid binding"/>
    <property type="evidence" value="ECO:0007669"/>
    <property type="project" value="TreeGrafter"/>
</dbReference>
<sequence length="417" mass="46954">MYANTFTFSSPASHMIKVTAAGCESSPLVVNASGKIGLETTQPLLHPANPTSDYYSSGSEEFLSPAVLLDNGVASESISRKSSLAEQRELLNRMSSVTTDPTSRRPQVYKLVLTGGPCGGKTTGQDRLATFFENMGWKVFTVPETATVLLRGGVKFSELNPAQVYQFQKDLLLTLLQIEKVFFNQAELIQDRNVLIICDRGAMDPSAYLDSEGWQRIMKDCNLNCFDLRENRYNQVVHMVTAADGADDYYTLKNNNARYEGIKEAIDQDSTTRNAWARIRQRCQNGRSTYTLTTRQLVSPGKVGGEQIETRRQLTLREYNGYLKMRDKTRVTLYKKRRCFTYGTQYFNFDSYVDPLPPACHGHHLMMLETYTTIPAGDPEFTLPPFLNVEREITGDLKYSMYMLAEASPLVNGVEQS</sequence>
<dbReference type="InterPro" id="IPR038727">
    <property type="entry name" value="NadR/Ttd14_AAA_dom"/>
</dbReference>
<evidence type="ECO:0000259" key="1">
    <source>
        <dbReference type="Pfam" id="PF13521"/>
    </source>
</evidence>
<comment type="caution">
    <text evidence="2">The sequence shown here is derived from an EMBL/GenBank/DDBJ whole genome shotgun (WGS) entry which is preliminary data.</text>
</comment>
<dbReference type="EMBL" id="JAKKPZ010000961">
    <property type="protein sequence ID" value="KAI1691291.1"/>
    <property type="molecule type" value="Genomic_DNA"/>
</dbReference>
<proteinExistence type="predicted"/>
<feature type="domain" description="NadR/Ttd14 AAA" evidence="1">
    <location>
        <begin position="110"/>
        <end position="282"/>
    </location>
</feature>
<gene>
    <name evidence="2" type="ORF">DdX_21972</name>
</gene>
<dbReference type="GO" id="GO:0035091">
    <property type="term" value="F:phosphatidylinositol binding"/>
    <property type="evidence" value="ECO:0007669"/>
    <property type="project" value="TreeGrafter"/>
</dbReference>
<name>A0AAD4MI77_9BILA</name>
<evidence type="ECO:0000313" key="3">
    <source>
        <dbReference type="Proteomes" id="UP001201812"/>
    </source>
</evidence>
<dbReference type="Proteomes" id="UP001201812">
    <property type="component" value="Unassembled WGS sequence"/>
</dbReference>
<dbReference type="FunFam" id="3.40.50.300:FF:001321">
    <property type="entry name" value="Uncharacterized protein, isoform B"/>
    <property type="match status" value="1"/>
</dbReference>
<protein>
    <submittedName>
        <fullName evidence="2">AAA domain-containing protein</fullName>
    </submittedName>
</protein>